<gene>
    <name evidence="3" type="ORF">GJR96_09025</name>
</gene>
<sequence>MNQTESSSPDVLDVLTRAVSAPLQRQTYKNFLYLAVAFPLGLLYFVTLVTMGALGVGGIVLLFGIPLLLITLFLGTAFMRIETESVRRLVGFEVTHRTGDTTLEDGILAYVKDLVTDYGTYVSLVVVFTKFWVGLGLLVSLTVWSSLTTAFVLLPFYYDYPGVGVDFGGSLVVLPELRITQDLWTISVAGPIHLVNGEATTLQGALVVSALGLALLFVGLNLVNVTAWLLGYVTKHLAPHARVVRLG</sequence>
<dbReference type="Pfam" id="PF13796">
    <property type="entry name" value="Sensor"/>
    <property type="match status" value="1"/>
</dbReference>
<feature type="transmembrane region" description="Helical" evidence="1">
    <location>
        <begin position="31"/>
        <end position="53"/>
    </location>
</feature>
<name>A0A6A8GIY6_9EURY</name>
<dbReference type="EMBL" id="WKJO01000001">
    <property type="protein sequence ID" value="MRX22097.1"/>
    <property type="molecule type" value="Genomic_DNA"/>
</dbReference>
<keyword evidence="1" id="KW-0812">Transmembrane</keyword>
<dbReference type="Proteomes" id="UP000439022">
    <property type="component" value="Unassembled WGS sequence"/>
</dbReference>
<evidence type="ECO:0000313" key="3">
    <source>
        <dbReference type="EMBL" id="MRX22097.1"/>
    </source>
</evidence>
<feature type="transmembrane region" description="Helical" evidence="1">
    <location>
        <begin position="131"/>
        <end position="158"/>
    </location>
</feature>
<evidence type="ECO:0000313" key="4">
    <source>
        <dbReference type="Proteomes" id="UP000439022"/>
    </source>
</evidence>
<feature type="transmembrane region" description="Helical" evidence="1">
    <location>
        <begin position="206"/>
        <end position="233"/>
    </location>
</feature>
<evidence type="ECO:0000259" key="2">
    <source>
        <dbReference type="Pfam" id="PF13796"/>
    </source>
</evidence>
<feature type="domain" description="Putative sensor" evidence="2">
    <location>
        <begin position="33"/>
        <end position="237"/>
    </location>
</feature>
<dbReference type="RefSeq" id="WP_151162644.1">
    <property type="nucleotide sequence ID" value="NZ_WKJO01000001.1"/>
</dbReference>
<keyword evidence="4" id="KW-1185">Reference proteome</keyword>
<evidence type="ECO:0000256" key="1">
    <source>
        <dbReference type="SAM" id="Phobius"/>
    </source>
</evidence>
<organism evidence="3 4">
    <name type="scientific">Haloferax litoreum</name>
    <dbReference type="NCBI Taxonomy" id="2666140"/>
    <lineage>
        <taxon>Archaea</taxon>
        <taxon>Methanobacteriati</taxon>
        <taxon>Methanobacteriota</taxon>
        <taxon>Stenosarchaea group</taxon>
        <taxon>Halobacteria</taxon>
        <taxon>Halobacteriales</taxon>
        <taxon>Haloferacaceae</taxon>
        <taxon>Haloferax</taxon>
    </lineage>
</organism>
<dbReference type="AlphaFoldDB" id="A0A6A8GIY6"/>
<keyword evidence="1" id="KW-1133">Transmembrane helix</keyword>
<keyword evidence="1" id="KW-0472">Membrane</keyword>
<comment type="caution">
    <text evidence="3">The sequence shown here is derived from an EMBL/GenBank/DDBJ whole genome shotgun (WGS) entry which is preliminary data.</text>
</comment>
<proteinExistence type="predicted"/>
<protein>
    <recommendedName>
        <fullName evidence="2">Putative sensor domain-containing protein</fullName>
    </recommendedName>
</protein>
<feature type="transmembrane region" description="Helical" evidence="1">
    <location>
        <begin position="59"/>
        <end position="79"/>
    </location>
</feature>
<accession>A0A6A8GIY6</accession>
<reference evidence="3 4" key="1">
    <citation type="submission" date="2019-11" db="EMBL/GenBank/DDBJ databases">
        <title>Whole genome sequence of Haloferax sp. MBLA0076.</title>
        <authorList>
            <person name="Seo M.-J."/>
            <person name="Cho E.-S."/>
        </authorList>
    </citation>
    <scope>NUCLEOTIDE SEQUENCE [LARGE SCALE GENOMIC DNA]</scope>
    <source>
        <strain evidence="3 4">MBLA0076</strain>
    </source>
</reference>
<dbReference type="InterPro" id="IPR025828">
    <property type="entry name" value="Put_sensor_dom"/>
</dbReference>